<dbReference type="InterPro" id="IPR052337">
    <property type="entry name" value="SAT4-like"/>
</dbReference>
<evidence type="ECO:0000256" key="4">
    <source>
        <dbReference type="ARBA" id="ARBA00023136"/>
    </source>
</evidence>
<proteinExistence type="inferred from homology"/>
<keyword evidence="3 7" id="KW-1133">Transmembrane helix</keyword>
<comment type="subcellular location">
    <subcellularLocation>
        <location evidence="1">Membrane</location>
        <topology evidence="1">Multi-pass membrane protein</topology>
    </subcellularLocation>
</comment>
<evidence type="ECO:0000256" key="7">
    <source>
        <dbReference type="SAM" id="Phobius"/>
    </source>
</evidence>
<sequence length="316" mass="35441">MPADSINGFIALVAFITALTIFGTIGRLWILRRRPRTLAVNISDTAFVLFTVLMVATAGVAYDGVRQELRIRRDFGDQAIADMLYTERYLEEFFAISLFCTTQVWLLKAAFLGYYWSLRETLMRKIKVLLYTVSAYCFVTYIGVISFQLGYCRPISLNWSTDSDRCLATLTVPGMIFQQWTNITSDIMVLIVPLFTISTLNLGRKDLYALSIAFSIGALSIAASVVRFTQVYYVVMHADNSIEAIRRTLVWAVIEKLFAFTAFCLPCLRVFYRKRHSSIAGSLLPAEKKGSFSMSSHSNSYRSGSSGSGSSESEVC</sequence>
<dbReference type="PANTHER" id="PTHR33048">
    <property type="entry name" value="PTH11-LIKE INTEGRAL MEMBRANE PROTEIN (AFU_ORTHOLOGUE AFUA_5G11245)"/>
    <property type="match status" value="1"/>
</dbReference>
<evidence type="ECO:0000313" key="9">
    <source>
        <dbReference type="EMBL" id="RPB06099.1"/>
    </source>
</evidence>
<dbReference type="AlphaFoldDB" id="A0A3N4K9S0"/>
<feature type="transmembrane region" description="Helical" evidence="7">
    <location>
        <begin position="128"/>
        <end position="151"/>
    </location>
</feature>
<evidence type="ECO:0000259" key="8">
    <source>
        <dbReference type="Pfam" id="PF20684"/>
    </source>
</evidence>
<comment type="similarity">
    <text evidence="5">Belongs to the SAT4 family.</text>
</comment>
<dbReference type="STRING" id="1336337.A0A3N4K9S0"/>
<dbReference type="OrthoDB" id="5372266at2759"/>
<gene>
    <name evidence="9" type="ORF">L873DRAFT_1661059</name>
</gene>
<dbReference type="Proteomes" id="UP000276215">
    <property type="component" value="Unassembled WGS sequence"/>
</dbReference>
<name>A0A3N4K9S0_9PEZI</name>
<feature type="transmembrane region" description="Helical" evidence="7">
    <location>
        <begin position="93"/>
        <end position="116"/>
    </location>
</feature>
<dbReference type="EMBL" id="ML120351">
    <property type="protein sequence ID" value="RPB06099.1"/>
    <property type="molecule type" value="Genomic_DNA"/>
</dbReference>
<evidence type="ECO:0000313" key="10">
    <source>
        <dbReference type="Proteomes" id="UP000276215"/>
    </source>
</evidence>
<organism evidence="9 10">
    <name type="scientific">Choiromyces venosus 120613-1</name>
    <dbReference type="NCBI Taxonomy" id="1336337"/>
    <lineage>
        <taxon>Eukaryota</taxon>
        <taxon>Fungi</taxon>
        <taxon>Dikarya</taxon>
        <taxon>Ascomycota</taxon>
        <taxon>Pezizomycotina</taxon>
        <taxon>Pezizomycetes</taxon>
        <taxon>Pezizales</taxon>
        <taxon>Tuberaceae</taxon>
        <taxon>Choiromyces</taxon>
    </lineage>
</organism>
<protein>
    <recommendedName>
        <fullName evidence="8">Rhodopsin domain-containing protein</fullName>
    </recommendedName>
</protein>
<feature type="domain" description="Rhodopsin" evidence="8">
    <location>
        <begin position="39"/>
        <end position="273"/>
    </location>
</feature>
<feature type="transmembrane region" description="Helical" evidence="7">
    <location>
        <begin position="6"/>
        <end position="30"/>
    </location>
</feature>
<evidence type="ECO:0000256" key="2">
    <source>
        <dbReference type="ARBA" id="ARBA00022692"/>
    </source>
</evidence>
<dbReference type="Pfam" id="PF20684">
    <property type="entry name" value="Fung_rhodopsin"/>
    <property type="match status" value="1"/>
</dbReference>
<dbReference type="GO" id="GO:0016020">
    <property type="term" value="C:membrane"/>
    <property type="evidence" value="ECO:0007669"/>
    <property type="project" value="UniProtKB-SubCell"/>
</dbReference>
<keyword evidence="10" id="KW-1185">Reference proteome</keyword>
<dbReference type="InterPro" id="IPR049326">
    <property type="entry name" value="Rhodopsin_dom_fungi"/>
</dbReference>
<dbReference type="PANTHER" id="PTHR33048:SF92">
    <property type="entry name" value="INTEGRAL MEMBRANE PROTEIN"/>
    <property type="match status" value="1"/>
</dbReference>
<feature type="compositionally biased region" description="Low complexity" evidence="6">
    <location>
        <begin position="291"/>
        <end position="316"/>
    </location>
</feature>
<evidence type="ECO:0000256" key="3">
    <source>
        <dbReference type="ARBA" id="ARBA00022989"/>
    </source>
</evidence>
<keyword evidence="2 7" id="KW-0812">Transmembrane</keyword>
<evidence type="ECO:0000256" key="1">
    <source>
        <dbReference type="ARBA" id="ARBA00004141"/>
    </source>
</evidence>
<feature type="region of interest" description="Disordered" evidence="6">
    <location>
        <begin position="290"/>
        <end position="316"/>
    </location>
</feature>
<feature type="transmembrane region" description="Helical" evidence="7">
    <location>
        <begin position="207"/>
        <end position="229"/>
    </location>
</feature>
<keyword evidence="4 7" id="KW-0472">Membrane</keyword>
<feature type="transmembrane region" description="Helical" evidence="7">
    <location>
        <begin position="180"/>
        <end position="200"/>
    </location>
</feature>
<feature type="transmembrane region" description="Helical" evidence="7">
    <location>
        <begin position="42"/>
        <end position="62"/>
    </location>
</feature>
<accession>A0A3N4K9S0</accession>
<evidence type="ECO:0000256" key="5">
    <source>
        <dbReference type="ARBA" id="ARBA00038359"/>
    </source>
</evidence>
<evidence type="ECO:0000256" key="6">
    <source>
        <dbReference type="SAM" id="MobiDB-lite"/>
    </source>
</evidence>
<reference evidence="9 10" key="1">
    <citation type="journal article" date="2018" name="Nat. Ecol. Evol.">
        <title>Pezizomycetes genomes reveal the molecular basis of ectomycorrhizal truffle lifestyle.</title>
        <authorList>
            <person name="Murat C."/>
            <person name="Payen T."/>
            <person name="Noel B."/>
            <person name="Kuo A."/>
            <person name="Morin E."/>
            <person name="Chen J."/>
            <person name="Kohler A."/>
            <person name="Krizsan K."/>
            <person name="Balestrini R."/>
            <person name="Da Silva C."/>
            <person name="Montanini B."/>
            <person name="Hainaut M."/>
            <person name="Levati E."/>
            <person name="Barry K.W."/>
            <person name="Belfiori B."/>
            <person name="Cichocki N."/>
            <person name="Clum A."/>
            <person name="Dockter R.B."/>
            <person name="Fauchery L."/>
            <person name="Guy J."/>
            <person name="Iotti M."/>
            <person name="Le Tacon F."/>
            <person name="Lindquist E.A."/>
            <person name="Lipzen A."/>
            <person name="Malagnac F."/>
            <person name="Mello A."/>
            <person name="Molinier V."/>
            <person name="Miyauchi S."/>
            <person name="Poulain J."/>
            <person name="Riccioni C."/>
            <person name="Rubini A."/>
            <person name="Sitrit Y."/>
            <person name="Splivallo R."/>
            <person name="Traeger S."/>
            <person name="Wang M."/>
            <person name="Zifcakova L."/>
            <person name="Wipf D."/>
            <person name="Zambonelli A."/>
            <person name="Paolocci F."/>
            <person name="Nowrousian M."/>
            <person name="Ottonello S."/>
            <person name="Baldrian P."/>
            <person name="Spatafora J.W."/>
            <person name="Henrissat B."/>
            <person name="Nagy L.G."/>
            <person name="Aury J.M."/>
            <person name="Wincker P."/>
            <person name="Grigoriev I.V."/>
            <person name="Bonfante P."/>
            <person name="Martin F.M."/>
        </authorList>
    </citation>
    <scope>NUCLEOTIDE SEQUENCE [LARGE SCALE GENOMIC DNA]</scope>
    <source>
        <strain evidence="9 10">120613-1</strain>
    </source>
</reference>
<feature type="transmembrane region" description="Helical" evidence="7">
    <location>
        <begin position="249"/>
        <end position="272"/>
    </location>
</feature>